<dbReference type="PROSITE" id="PS01124">
    <property type="entry name" value="HTH_ARAC_FAMILY_2"/>
    <property type="match status" value="1"/>
</dbReference>
<keyword evidence="2" id="KW-0238">DNA-binding</keyword>
<dbReference type="Gene3D" id="1.10.10.60">
    <property type="entry name" value="Homeodomain-like"/>
    <property type="match status" value="1"/>
</dbReference>
<evidence type="ECO:0000256" key="1">
    <source>
        <dbReference type="ARBA" id="ARBA00023015"/>
    </source>
</evidence>
<dbReference type="Pfam" id="PF12833">
    <property type="entry name" value="HTH_18"/>
    <property type="match status" value="1"/>
</dbReference>
<reference evidence="5 6" key="1">
    <citation type="submission" date="2020-02" db="EMBL/GenBank/DDBJ databases">
        <title>Integrative conjugative elements (ICEs) and plasmids drive adaptation of Pseudomonas nitroreducens strain HBP1 to wastewater environment.</title>
        <authorList>
            <person name="Sentchilo V."/>
            <person name="Carraro N."/>
            <person name="Bertelli C."/>
            <person name="van der Meer J.R."/>
        </authorList>
    </citation>
    <scope>NUCLEOTIDE SEQUENCE [LARGE SCALE GENOMIC DNA]</scope>
    <source>
        <strain evidence="5 6">HBP1</strain>
    </source>
</reference>
<dbReference type="InterPro" id="IPR009057">
    <property type="entry name" value="Homeodomain-like_sf"/>
</dbReference>
<name>A0A6G6IRB0_PSENT</name>
<gene>
    <name evidence="5" type="ORF">G5B91_04170</name>
</gene>
<dbReference type="InterPro" id="IPR018060">
    <property type="entry name" value="HTH_AraC"/>
</dbReference>
<dbReference type="PANTHER" id="PTHR47894">
    <property type="entry name" value="HTH-TYPE TRANSCRIPTIONAL REGULATOR GADX"/>
    <property type="match status" value="1"/>
</dbReference>
<evidence type="ECO:0000256" key="3">
    <source>
        <dbReference type="ARBA" id="ARBA00023163"/>
    </source>
</evidence>
<dbReference type="InterPro" id="IPR032687">
    <property type="entry name" value="AraC-type_N"/>
</dbReference>
<keyword evidence="1" id="KW-0805">Transcription regulation</keyword>
<dbReference type="InterPro" id="IPR020449">
    <property type="entry name" value="Tscrpt_reg_AraC-type_HTH"/>
</dbReference>
<proteinExistence type="predicted"/>
<dbReference type="AlphaFoldDB" id="A0A6G6IRB0"/>
<dbReference type="GO" id="GO:0000976">
    <property type="term" value="F:transcription cis-regulatory region binding"/>
    <property type="evidence" value="ECO:0007669"/>
    <property type="project" value="TreeGrafter"/>
</dbReference>
<evidence type="ECO:0000313" key="5">
    <source>
        <dbReference type="EMBL" id="QIE85507.1"/>
    </source>
</evidence>
<organism evidence="5 6">
    <name type="scientific">Pseudomonas nitroreducens</name>
    <dbReference type="NCBI Taxonomy" id="46680"/>
    <lineage>
        <taxon>Bacteria</taxon>
        <taxon>Pseudomonadati</taxon>
        <taxon>Pseudomonadota</taxon>
        <taxon>Gammaproteobacteria</taxon>
        <taxon>Pseudomonadales</taxon>
        <taxon>Pseudomonadaceae</taxon>
        <taxon>Pseudomonas</taxon>
    </lineage>
</organism>
<dbReference type="GO" id="GO:0003700">
    <property type="term" value="F:DNA-binding transcription factor activity"/>
    <property type="evidence" value="ECO:0007669"/>
    <property type="project" value="InterPro"/>
</dbReference>
<dbReference type="GO" id="GO:0005829">
    <property type="term" value="C:cytosol"/>
    <property type="evidence" value="ECO:0007669"/>
    <property type="project" value="TreeGrafter"/>
</dbReference>
<evidence type="ECO:0000313" key="6">
    <source>
        <dbReference type="Proteomes" id="UP000501063"/>
    </source>
</evidence>
<evidence type="ECO:0000256" key="2">
    <source>
        <dbReference type="ARBA" id="ARBA00023125"/>
    </source>
</evidence>
<dbReference type="Pfam" id="PF12625">
    <property type="entry name" value="Arabinose_bd"/>
    <property type="match status" value="1"/>
</dbReference>
<dbReference type="PANTHER" id="PTHR47894:SF1">
    <property type="entry name" value="HTH-TYPE TRANSCRIPTIONAL REGULATOR VQSM"/>
    <property type="match status" value="1"/>
</dbReference>
<dbReference type="RefSeq" id="WP_037010384.1">
    <property type="nucleotide sequence ID" value="NZ_CP049140.1"/>
</dbReference>
<dbReference type="KEGG" id="pnt:G5B91_04170"/>
<dbReference type="EMBL" id="CP049140">
    <property type="protein sequence ID" value="QIE85507.1"/>
    <property type="molecule type" value="Genomic_DNA"/>
</dbReference>
<keyword evidence="3" id="KW-0804">Transcription</keyword>
<sequence length="336" mass="36901">MAQQHIASSYARLLYEFLATRGVDAQALLGPLPAPASGLIPLAQWQVLLQRADSRLGEPAIGLRIAEGIGPQHFGVVGYAGRTCATLADALQRLERYQGLVYDVNPVRVRAEGNLLLLEWGTERGRPGQLVDETGVAALVQLARRICDQALLPSEVHFVNPSPADIGAYLDFFGCPVRFGQPATRLSLPLAYLQLPLQQADPALLELLDEQAEGFLRQRGHSALLHSCQQALARLLPEGRGNIADLAGQLNRSPRTLQRHLQAEGSSFQQLLDDTRRQLAERYLSDAALPLGEIAARLGFSEQSAFSRAFRHWYGTAPLAWRRHLTRSPHAAPLDR</sequence>
<accession>A0A6G6IRB0</accession>
<feature type="domain" description="HTH araC/xylS-type" evidence="4">
    <location>
        <begin position="226"/>
        <end position="324"/>
    </location>
</feature>
<dbReference type="SMART" id="SM00342">
    <property type="entry name" value="HTH_ARAC"/>
    <property type="match status" value="1"/>
</dbReference>
<evidence type="ECO:0000259" key="4">
    <source>
        <dbReference type="PROSITE" id="PS01124"/>
    </source>
</evidence>
<dbReference type="Proteomes" id="UP000501063">
    <property type="component" value="Chromosome"/>
</dbReference>
<dbReference type="PRINTS" id="PR00032">
    <property type="entry name" value="HTHARAC"/>
</dbReference>
<protein>
    <submittedName>
        <fullName evidence="5">AraC family transcriptional regulator</fullName>
    </submittedName>
</protein>
<dbReference type="SUPFAM" id="SSF46689">
    <property type="entry name" value="Homeodomain-like"/>
    <property type="match status" value="1"/>
</dbReference>